<keyword evidence="3" id="KW-1185">Reference proteome</keyword>
<accession>A0ABW0L389</accession>
<evidence type="ECO:0000313" key="2">
    <source>
        <dbReference type="EMBL" id="MFC5460179.1"/>
    </source>
</evidence>
<keyword evidence="1" id="KW-1133">Transmembrane helix</keyword>
<evidence type="ECO:0000313" key="3">
    <source>
        <dbReference type="Proteomes" id="UP001596050"/>
    </source>
</evidence>
<organism evidence="2 3">
    <name type="scientific">Massilia niabensis</name>
    <dbReference type="NCBI Taxonomy" id="544910"/>
    <lineage>
        <taxon>Bacteria</taxon>
        <taxon>Pseudomonadati</taxon>
        <taxon>Pseudomonadota</taxon>
        <taxon>Betaproteobacteria</taxon>
        <taxon>Burkholderiales</taxon>
        <taxon>Oxalobacteraceae</taxon>
        <taxon>Telluria group</taxon>
        <taxon>Massilia</taxon>
    </lineage>
</organism>
<evidence type="ECO:0000256" key="1">
    <source>
        <dbReference type="SAM" id="Phobius"/>
    </source>
</evidence>
<sequence>MKRNNDVYFITLIDLLVQIIFLALLLYVVGKAGEDKQLAAQRSATEKVERALKASGVSNITELTDELTKLGPIKEMKGTADFISRAGGAAMADRLVGIVTQVGGVERLEGKLDEAAKVQALVDRAGGGEKVEQIIKKFEEGSGKPPCLFTIDREKKSARAVATVSANDESISFEGSNPELETMLALLGRSYSSVQTLSFSDFKSTFSALPQLKPECRYTLRLIEKTNLVHARDAARFAFYLHISKARE</sequence>
<dbReference type="Proteomes" id="UP001596050">
    <property type="component" value="Unassembled WGS sequence"/>
</dbReference>
<dbReference type="RefSeq" id="WP_379782783.1">
    <property type="nucleotide sequence ID" value="NZ_JBHSMU010000009.1"/>
</dbReference>
<gene>
    <name evidence="2" type="ORF">ACFPN5_10215</name>
</gene>
<name>A0ABW0L389_9BURK</name>
<feature type="transmembrane region" description="Helical" evidence="1">
    <location>
        <begin position="7"/>
        <end position="29"/>
    </location>
</feature>
<reference evidence="3" key="1">
    <citation type="journal article" date="2019" name="Int. J. Syst. Evol. Microbiol.">
        <title>The Global Catalogue of Microorganisms (GCM) 10K type strain sequencing project: providing services to taxonomists for standard genome sequencing and annotation.</title>
        <authorList>
            <consortium name="The Broad Institute Genomics Platform"/>
            <consortium name="The Broad Institute Genome Sequencing Center for Infectious Disease"/>
            <person name="Wu L."/>
            <person name="Ma J."/>
        </authorList>
    </citation>
    <scope>NUCLEOTIDE SEQUENCE [LARGE SCALE GENOMIC DNA]</scope>
    <source>
        <strain evidence="3">KACC 12649</strain>
    </source>
</reference>
<keyword evidence="1" id="KW-0472">Membrane</keyword>
<comment type="caution">
    <text evidence="2">The sequence shown here is derived from an EMBL/GenBank/DDBJ whole genome shotgun (WGS) entry which is preliminary data.</text>
</comment>
<dbReference type="EMBL" id="JBHSMU010000009">
    <property type="protein sequence ID" value="MFC5460179.1"/>
    <property type="molecule type" value="Genomic_DNA"/>
</dbReference>
<keyword evidence="1" id="KW-0812">Transmembrane</keyword>
<proteinExistence type="predicted"/>
<protein>
    <submittedName>
        <fullName evidence="2">Uncharacterized protein</fullName>
    </submittedName>
</protein>